<accession>A0ABM5V489</accession>
<dbReference type="Proteomes" id="UP000063429">
    <property type="component" value="Chromosome"/>
</dbReference>
<sequence>MVNTTAAVSYASYDQVPWYRKRWFAFVCVFVFMPLFLLIAFTGNVYFQKDDELKTIPPNAKFIVLGIFIVMVLIRMNG</sequence>
<feature type="transmembrane region" description="Helical" evidence="1">
    <location>
        <begin position="59"/>
        <end position="76"/>
    </location>
</feature>
<keyword evidence="1" id="KW-0472">Membrane</keyword>
<keyword evidence="1" id="KW-1133">Transmembrane helix</keyword>
<proteinExistence type="predicted"/>
<protein>
    <submittedName>
        <fullName evidence="2">Uncharacterized protein</fullName>
    </submittedName>
</protein>
<reference evidence="3" key="1">
    <citation type="journal article" date="2015" name="Genome Announc.">
        <title>Complete Genome Sequence of Herbaspirillum hiltneri N3 (DSM 17495), Isolated from Surface-Sterilized Wheat Roots.</title>
        <authorList>
            <person name="Guizelini D."/>
            <person name="Saizaki P.M."/>
            <person name="Coimbra N.A."/>
            <person name="Weiss V.A."/>
            <person name="Faoro H."/>
            <person name="Sfeir M.Z."/>
            <person name="Baura V.A."/>
            <person name="Monteiro R.A."/>
            <person name="Chubatsu L.S."/>
            <person name="Souza E.M."/>
            <person name="Cruz L.M."/>
            <person name="Pedrosa F.O."/>
            <person name="Raittz R.T."/>
            <person name="Marchaukoski J.N."/>
            <person name="Steffens M.B."/>
        </authorList>
    </citation>
    <scope>NUCLEOTIDE SEQUENCE [LARGE SCALE GENOMIC DNA]</scope>
    <source>
        <strain evidence="3">N3</strain>
    </source>
</reference>
<name>A0ABM5V489_9BURK</name>
<feature type="transmembrane region" description="Helical" evidence="1">
    <location>
        <begin position="23"/>
        <end position="47"/>
    </location>
</feature>
<keyword evidence="3" id="KW-1185">Reference proteome</keyword>
<evidence type="ECO:0000313" key="2">
    <source>
        <dbReference type="EMBL" id="AKZ64282.1"/>
    </source>
</evidence>
<gene>
    <name evidence="2" type="ORF">F506_17855</name>
</gene>
<evidence type="ECO:0000256" key="1">
    <source>
        <dbReference type="SAM" id="Phobius"/>
    </source>
</evidence>
<evidence type="ECO:0000313" key="3">
    <source>
        <dbReference type="Proteomes" id="UP000063429"/>
    </source>
</evidence>
<keyword evidence="1" id="KW-0812">Transmembrane</keyword>
<organism evidence="2 3">
    <name type="scientific">Herbaspirillum hiltneri N3</name>
    <dbReference type="NCBI Taxonomy" id="1262470"/>
    <lineage>
        <taxon>Bacteria</taxon>
        <taxon>Pseudomonadati</taxon>
        <taxon>Pseudomonadota</taxon>
        <taxon>Betaproteobacteria</taxon>
        <taxon>Burkholderiales</taxon>
        <taxon>Oxalobacteraceae</taxon>
        <taxon>Herbaspirillum</taxon>
    </lineage>
</organism>
<dbReference type="EMBL" id="CP011409">
    <property type="protein sequence ID" value="AKZ64282.1"/>
    <property type="molecule type" value="Genomic_DNA"/>
</dbReference>